<dbReference type="RefSeq" id="WP_062624526.1">
    <property type="nucleotide sequence ID" value="NZ_CP197399.1"/>
</dbReference>
<protein>
    <submittedName>
        <fullName evidence="1">Uncharacterized protein</fullName>
    </submittedName>
</protein>
<accession>A0AAW6WDV7</accession>
<gene>
    <name evidence="1" type="ORF">MWG07_11690</name>
</gene>
<dbReference type="AlphaFoldDB" id="A0AAW6WDV7"/>
<evidence type="ECO:0000313" key="2">
    <source>
        <dbReference type="Proteomes" id="UP001173223"/>
    </source>
</evidence>
<organism evidence="1 2">
    <name type="scientific">Fusobacterium necrophorum</name>
    <dbReference type="NCBI Taxonomy" id="859"/>
    <lineage>
        <taxon>Bacteria</taxon>
        <taxon>Fusobacteriati</taxon>
        <taxon>Fusobacteriota</taxon>
        <taxon>Fusobacteriia</taxon>
        <taxon>Fusobacteriales</taxon>
        <taxon>Fusobacteriaceae</taxon>
        <taxon>Fusobacterium</taxon>
    </lineage>
</organism>
<dbReference type="EMBL" id="JAMGTK010000029">
    <property type="protein sequence ID" value="MDK4512911.1"/>
    <property type="molecule type" value="Genomic_DNA"/>
</dbReference>
<dbReference type="Proteomes" id="UP001173223">
    <property type="component" value="Unassembled WGS sequence"/>
</dbReference>
<name>A0AAW6WDV7_9FUSO</name>
<comment type="caution">
    <text evidence="1">The sequence shown here is derived from an EMBL/GenBank/DDBJ whole genome shotgun (WGS) entry which is preliminary data.</text>
</comment>
<sequence length="186" mass="21806">MRKAKAKEKREIKHNEKKPVPKFDVDKKIAELKELEFICRLYRLYEIVRNHQNIWEEEIKNDGFLKANYKIWIGQVKNLSLKIFNQIYGEEKIMTSDELTMGIMNKVTIPYQKALAEEMVLSKVEKTEKLPAGFIATVASWADNVEKLTSKRFYDLSVKYAVLEEIKKIGKLTGSYLKMVNQEILN</sequence>
<evidence type="ECO:0000313" key="1">
    <source>
        <dbReference type="EMBL" id="MDK4512911.1"/>
    </source>
</evidence>
<keyword evidence="2" id="KW-1185">Reference proteome</keyword>
<reference evidence="1" key="2">
    <citation type="submission" date="2022-04" db="EMBL/GenBank/DDBJ databases">
        <authorList>
            <person name="Livingstone P.G."/>
        </authorList>
    </citation>
    <scope>NUCLEOTIDE SEQUENCE</scope>
    <source>
        <strain evidence="1">BRON_8</strain>
    </source>
</reference>
<reference evidence="1" key="1">
    <citation type="journal article" date="2022" name="Gene">
        <title>A genome-led study on the pathogenesis of Fusobacterium necrophorum infections.</title>
        <authorList>
            <person name="Thapa G."/>
            <person name="Jayal A."/>
            <person name="Sikazwe E."/>
            <person name="Perry T."/>
            <person name="Mohammed Al Balushi A."/>
            <person name="Livingstone P."/>
        </authorList>
    </citation>
    <scope>NUCLEOTIDE SEQUENCE</scope>
    <source>
        <strain evidence="1">BRON_8</strain>
    </source>
</reference>
<proteinExistence type="predicted"/>